<organism evidence="3 4">
    <name type="scientific">Heliobacterium mobile</name>
    <name type="common">Heliobacillus mobilis</name>
    <dbReference type="NCBI Taxonomy" id="28064"/>
    <lineage>
        <taxon>Bacteria</taxon>
        <taxon>Bacillati</taxon>
        <taxon>Bacillota</taxon>
        <taxon>Clostridia</taxon>
        <taxon>Eubacteriales</taxon>
        <taxon>Heliobacteriaceae</taxon>
        <taxon>Heliobacterium</taxon>
    </lineage>
</organism>
<reference evidence="3 4" key="1">
    <citation type="submission" date="2019-11" db="EMBL/GenBank/DDBJ databases">
        <title>Whole-genome sequence of a the green, strictly anaerobic photosynthetic bacterium Heliobacillus mobilis DSM 6151.</title>
        <authorList>
            <person name="Kyndt J.A."/>
            <person name="Meyer T.E."/>
        </authorList>
    </citation>
    <scope>NUCLEOTIDE SEQUENCE [LARGE SCALE GENOMIC DNA]</scope>
    <source>
        <strain evidence="3 4">DSM 6151</strain>
    </source>
</reference>
<feature type="signal peptide" evidence="2">
    <location>
        <begin position="1"/>
        <end position="25"/>
    </location>
</feature>
<dbReference type="AlphaFoldDB" id="A0A6I3SMA1"/>
<evidence type="ECO:0000256" key="2">
    <source>
        <dbReference type="SAM" id="SignalP"/>
    </source>
</evidence>
<protein>
    <submittedName>
        <fullName evidence="3">DUF4247 domain-containing protein</fullName>
    </submittedName>
</protein>
<dbReference type="RefSeq" id="WP_155477196.1">
    <property type="nucleotide sequence ID" value="NZ_WNKU01000019.1"/>
</dbReference>
<evidence type="ECO:0000313" key="4">
    <source>
        <dbReference type="Proteomes" id="UP000430670"/>
    </source>
</evidence>
<gene>
    <name evidence="3" type="ORF">GJ688_14090</name>
</gene>
<dbReference type="PROSITE" id="PS51257">
    <property type="entry name" value="PROKAR_LIPOPROTEIN"/>
    <property type="match status" value="1"/>
</dbReference>
<sequence length="244" mass="25581">MKRSWMLSFCLIFMLLLTGCGQQKAADFISQHYSLEAAQQDGSGSSSKTYRAAQTPVGEVATAIVSVEKPTEQSAYNDDKMVLLYNNNSIITVTKDANLPQDSLVNVSSVQYVKEHTGSGFWQGYLLGNTLERIFGSSPSTFSTPSYTPNNGYPFPSKSGSSSSSADSSKGKIDGTTIKPTTSSGTGTVTRKSSDTTSTPTESAPSSVSGSTSSKSTVSSPPKTTTSVPSKPSTSSGVGSVKRK</sequence>
<feature type="compositionally biased region" description="Low complexity" evidence="1">
    <location>
        <begin position="195"/>
        <end position="244"/>
    </location>
</feature>
<feature type="compositionally biased region" description="Polar residues" evidence="1">
    <location>
        <begin position="178"/>
        <end position="191"/>
    </location>
</feature>
<comment type="caution">
    <text evidence="3">The sequence shown here is derived from an EMBL/GenBank/DDBJ whole genome shotgun (WGS) entry which is preliminary data.</text>
</comment>
<dbReference type="InterPro" id="IPR025341">
    <property type="entry name" value="DUF4247"/>
</dbReference>
<feature type="compositionally biased region" description="Low complexity" evidence="1">
    <location>
        <begin position="157"/>
        <end position="168"/>
    </location>
</feature>
<evidence type="ECO:0000313" key="3">
    <source>
        <dbReference type="EMBL" id="MTV50103.1"/>
    </source>
</evidence>
<evidence type="ECO:0000256" key="1">
    <source>
        <dbReference type="SAM" id="MobiDB-lite"/>
    </source>
</evidence>
<name>A0A6I3SMA1_HELMO</name>
<feature type="region of interest" description="Disordered" evidence="1">
    <location>
        <begin position="142"/>
        <end position="244"/>
    </location>
</feature>
<keyword evidence="2" id="KW-0732">Signal</keyword>
<dbReference type="Pfam" id="PF14042">
    <property type="entry name" value="DUF4247"/>
    <property type="match status" value="1"/>
</dbReference>
<proteinExistence type="predicted"/>
<accession>A0A6I3SMA1</accession>
<feature type="chain" id="PRO_5026067561" evidence="2">
    <location>
        <begin position="26"/>
        <end position="244"/>
    </location>
</feature>
<keyword evidence="4" id="KW-1185">Reference proteome</keyword>
<dbReference type="Proteomes" id="UP000430670">
    <property type="component" value="Unassembled WGS sequence"/>
</dbReference>
<dbReference type="OrthoDB" id="2967172at2"/>
<dbReference type="EMBL" id="WNKU01000019">
    <property type="protein sequence ID" value="MTV50103.1"/>
    <property type="molecule type" value="Genomic_DNA"/>
</dbReference>